<reference evidence="1 2" key="1">
    <citation type="journal article" date="2019" name="Sci. Rep.">
        <title>Extended insight into the Mycobacterium chelonae-abscessus complex through whole genome sequencing of Mycobacterium salmoniphilum outbreak and Mycobacterium salmoniphilum-like strains.</title>
        <authorList>
            <person name="Behra P.R.K."/>
            <person name="Das S."/>
            <person name="Pettersson B.M.F."/>
            <person name="Shirreff L."/>
            <person name="DuCote T."/>
            <person name="Jacobsson K.G."/>
            <person name="Ennis D.G."/>
            <person name="Kirsebom L.A."/>
        </authorList>
    </citation>
    <scope>NUCLEOTIDE SEQUENCE [LARGE SCALE GENOMIC DNA]</scope>
    <source>
        <strain evidence="1 2">DE 4585</strain>
    </source>
</reference>
<accession>A0A4R8S7M8</accession>
<dbReference type="RefSeq" id="WP_134071463.1">
    <property type="nucleotide sequence ID" value="NZ_PECH01000007.1"/>
</dbReference>
<evidence type="ECO:0008006" key="3">
    <source>
        <dbReference type="Google" id="ProtNLM"/>
    </source>
</evidence>
<evidence type="ECO:0000313" key="1">
    <source>
        <dbReference type="EMBL" id="TDZ82136.1"/>
    </source>
</evidence>
<gene>
    <name evidence="1" type="ORF">DE4585_02668</name>
</gene>
<name>A0A4R8S7M8_9MYCO</name>
<dbReference type="AlphaFoldDB" id="A0A4R8S7M8"/>
<dbReference type="EMBL" id="PECH01000007">
    <property type="protein sequence ID" value="TDZ82136.1"/>
    <property type="molecule type" value="Genomic_DNA"/>
</dbReference>
<organism evidence="1 2">
    <name type="scientific">Mycobacteroides salmoniphilum</name>
    <dbReference type="NCBI Taxonomy" id="404941"/>
    <lineage>
        <taxon>Bacteria</taxon>
        <taxon>Bacillati</taxon>
        <taxon>Actinomycetota</taxon>
        <taxon>Actinomycetes</taxon>
        <taxon>Mycobacteriales</taxon>
        <taxon>Mycobacteriaceae</taxon>
        <taxon>Mycobacteroides</taxon>
    </lineage>
</organism>
<evidence type="ECO:0000313" key="2">
    <source>
        <dbReference type="Proteomes" id="UP000295117"/>
    </source>
</evidence>
<proteinExistence type="predicted"/>
<comment type="caution">
    <text evidence="1">The sequence shown here is derived from an EMBL/GenBank/DDBJ whole genome shotgun (WGS) entry which is preliminary data.</text>
</comment>
<protein>
    <recommendedName>
        <fullName evidence="3">DUF3558 domain-containing protein</fullName>
    </recommendedName>
</protein>
<sequence length="346" mass="37087" precursor="true">MKAIPLLAVWAVGMLLTGCGELVPGEAVRSEPSQSSYRDMLSAELRKQLDHAREVQMVDPCSLIDFDAAARLGTIKSVGTGSKPVECEIEYEVPKQPAADPEDGMTIVPGLPYLVQVGHRDLVTGGAGEKPENAGSMCSMRLFTGYEDGTGREAISYSLIVSGSSIGPKDPPPRCQDLEPLVNASRPFAAHPKARSESRRVPNSKLFDVDPCAVLDVLGGQQKIEISAPIFPFGCAFKPEGENQRSITFLFEGADEARQSVAEAKNGSSIAKYVDLLGVPATVYGPSGICMVMVYPDVDHPVSGSDPLSRRPWVPKVMVNVNEELKSCPKAVEVATEVARLYKAAK</sequence>
<dbReference type="Proteomes" id="UP000295117">
    <property type="component" value="Unassembled WGS sequence"/>
</dbReference>
<dbReference type="PROSITE" id="PS51257">
    <property type="entry name" value="PROKAR_LIPOPROTEIN"/>
    <property type="match status" value="1"/>
</dbReference>